<feature type="compositionally biased region" description="Low complexity" evidence="1">
    <location>
        <begin position="186"/>
        <end position="208"/>
    </location>
</feature>
<reference evidence="2 3" key="1">
    <citation type="journal article" date="2023" name="Commun. Biol.">
        <title>Reorganization of the ancestral sex-determining regions during the evolution of trioecy in Pleodorina starrii.</title>
        <authorList>
            <person name="Takahashi K."/>
            <person name="Suzuki S."/>
            <person name="Kawai-Toyooka H."/>
            <person name="Yamamoto K."/>
            <person name="Hamaji T."/>
            <person name="Ootsuki R."/>
            <person name="Yamaguchi H."/>
            <person name="Kawachi M."/>
            <person name="Higashiyama T."/>
            <person name="Nozaki H."/>
        </authorList>
    </citation>
    <scope>NUCLEOTIDE SEQUENCE [LARGE SCALE GENOMIC DNA]</scope>
    <source>
        <strain evidence="2 3">NIES-4479</strain>
    </source>
</reference>
<feature type="region of interest" description="Disordered" evidence="1">
    <location>
        <begin position="35"/>
        <end position="91"/>
    </location>
</feature>
<feature type="compositionally biased region" description="Low complexity" evidence="1">
    <location>
        <begin position="146"/>
        <end position="170"/>
    </location>
</feature>
<dbReference type="EMBL" id="BRXU01000040">
    <property type="protein sequence ID" value="GLC60960.1"/>
    <property type="molecule type" value="Genomic_DNA"/>
</dbReference>
<dbReference type="Proteomes" id="UP001165080">
    <property type="component" value="Unassembled WGS sequence"/>
</dbReference>
<proteinExistence type="predicted"/>
<feature type="region of interest" description="Disordered" evidence="1">
    <location>
        <begin position="256"/>
        <end position="305"/>
    </location>
</feature>
<accession>A0A9W6F9Q4</accession>
<name>A0A9W6F9Q4_9CHLO</name>
<dbReference type="AlphaFoldDB" id="A0A9W6F9Q4"/>
<keyword evidence="3" id="KW-1185">Reference proteome</keyword>
<sequence length="337" mass="33523">MAPVVKVRQFLASKAGANGAGSDAKVLTPLQRLKLQSRITTPTKATPGRVGGSTDHETTPSGAAPPAAEATAASAVDDRQGAVAQQAGQDARGEQLKLTLLQVPLLPKPDASRPAPPADPKALLQRLHHLRAAGDSLLAAAAADLAPGPSTSGAAAAPPSSPWPLRSPAATAAPHEPLSLRSPVRPAHAAAAAATPAAQARPQQQQQPLTPYSRPASPYAGGAAGFGGAGAQPPPCLSPPSMAGLRQRELQETGGGFLTHFADPRDLSTPPPPSYGGRGQGGGGGGGAAASGLRGGATGAGGASATPLSVLRSMHRLQQLQRLQREGSQLVAAMDGS</sequence>
<evidence type="ECO:0000313" key="3">
    <source>
        <dbReference type="Proteomes" id="UP001165080"/>
    </source>
</evidence>
<comment type="caution">
    <text evidence="2">The sequence shown here is derived from an EMBL/GenBank/DDBJ whole genome shotgun (WGS) entry which is preliminary data.</text>
</comment>
<feature type="region of interest" description="Disordered" evidence="1">
    <location>
        <begin position="146"/>
        <end position="242"/>
    </location>
</feature>
<evidence type="ECO:0000256" key="1">
    <source>
        <dbReference type="SAM" id="MobiDB-lite"/>
    </source>
</evidence>
<feature type="compositionally biased region" description="Gly residues" evidence="1">
    <location>
        <begin position="276"/>
        <end position="302"/>
    </location>
</feature>
<gene>
    <name evidence="2" type="primary">PLEST002547</name>
    <name evidence="2" type="ORF">PLESTB_001700200</name>
</gene>
<feature type="compositionally biased region" description="Low complexity" evidence="1">
    <location>
        <begin position="59"/>
        <end position="91"/>
    </location>
</feature>
<organism evidence="2 3">
    <name type="scientific">Pleodorina starrii</name>
    <dbReference type="NCBI Taxonomy" id="330485"/>
    <lineage>
        <taxon>Eukaryota</taxon>
        <taxon>Viridiplantae</taxon>
        <taxon>Chlorophyta</taxon>
        <taxon>core chlorophytes</taxon>
        <taxon>Chlorophyceae</taxon>
        <taxon>CS clade</taxon>
        <taxon>Chlamydomonadales</taxon>
        <taxon>Volvocaceae</taxon>
        <taxon>Pleodorina</taxon>
    </lineage>
</organism>
<evidence type="ECO:0000313" key="2">
    <source>
        <dbReference type="EMBL" id="GLC60960.1"/>
    </source>
</evidence>
<protein>
    <submittedName>
        <fullName evidence="2">Uncharacterized protein</fullName>
    </submittedName>
</protein>